<keyword evidence="3" id="KW-1185">Reference proteome</keyword>
<sequence length="207" mass="23629">MVGETQGRKPIQIRNIRDATEDSWAWVTKAPVPNLRIDIGDMGLCSDESRSGGDRGDNQIGDFVRDGGQNPSLEESIKLEPFIIVFRERDDGAVDVALEIESADQEEKEATPLLVVRLREAEKNRNMEFDVGDRRESKMRRLGRGDVGVGGDLAVGHWGEESRRREEERRREAAAGDERERRRCCRWNSREGEPRGRVRVCDFVFFV</sequence>
<proteinExistence type="predicted"/>
<evidence type="ECO:0000256" key="1">
    <source>
        <dbReference type="SAM" id="MobiDB-lite"/>
    </source>
</evidence>
<organism evidence="2 3">
    <name type="scientific">Cuscuta campestris</name>
    <dbReference type="NCBI Taxonomy" id="132261"/>
    <lineage>
        <taxon>Eukaryota</taxon>
        <taxon>Viridiplantae</taxon>
        <taxon>Streptophyta</taxon>
        <taxon>Embryophyta</taxon>
        <taxon>Tracheophyta</taxon>
        <taxon>Spermatophyta</taxon>
        <taxon>Magnoliopsida</taxon>
        <taxon>eudicotyledons</taxon>
        <taxon>Gunneridae</taxon>
        <taxon>Pentapetalae</taxon>
        <taxon>asterids</taxon>
        <taxon>lamiids</taxon>
        <taxon>Solanales</taxon>
        <taxon>Convolvulaceae</taxon>
        <taxon>Cuscuteae</taxon>
        <taxon>Cuscuta</taxon>
        <taxon>Cuscuta subgen. Grammica</taxon>
        <taxon>Cuscuta sect. Cleistogrammica</taxon>
    </lineage>
</organism>
<dbReference type="AlphaFoldDB" id="A0A484KMN6"/>
<feature type="region of interest" description="Disordered" evidence="1">
    <location>
        <begin position="160"/>
        <end position="181"/>
    </location>
</feature>
<reference evidence="2 3" key="1">
    <citation type="submission" date="2018-04" db="EMBL/GenBank/DDBJ databases">
        <authorList>
            <person name="Vogel A."/>
        </authorList>
    </citation>
    <scope>NUCLEOTIDE SEQUENCE [LARGE SCALE GENOMIC DNA]</scope>
</reference>
<accession>A0A484KMN6</accession>
<name>A0A484KMN6_9ASTE</name>
<dbReference type="EMBL" id="OOIL02000559">
    <property type="protein sequence ID" value="VFQ66590.1"/>
    <property type="molecule type" value="Genomic_DNA"/>
</dbReference>
<feature type="compositionally biased region" description="Basic and acidic residues" evidence="1">
    <location>
        <begin position="47"/>
        <end position="57"/>
    </location>
</feature>
<dbReference type="Proteomes" id="UP000595140">
    <property type="component" value="Unassembled WGS sequence"/>
</dbReference>
<gene>
    <name evidence="2" type="ORF">CCAM_LOCUS8366</name>
</gene>
<evidence type="ECO:0000313" key="2">
    <source>
        <dbReference type="EMBL" id="VFQ66590.1"/>
    </source>
</evidence>
<feature type="region of interest" description="Disordered" evidence="1">
    <location>
        <begin position="46"/>
        <end position="72"/>
    </location>
</feature>
<evidence type="ECO:0000313" key="3">
    <source>
        <dbReference type="Proteomes" id="UP000595140"/>
    </source>
</evidence>
<protein>
    <submittedName>
        <fullName evidence="2">Uncharacterized protein</fullName>
    </submittedName>
</protein>